<gene>
    <name evidence="2" type="ORF">GIB67_031507</name>
</gene>
<evidence type="ECO:0000313" key="2">
    <source>
        <dbReference type="EMBL" id="KAF6156386.1"/>
    </source>
</evidence>
<evidence type="ECO:0000313" key="3">
    <source>
        <dbReference type="Proteomes" id="UP000541444"/>
    </source>
</evidence>
<organism evidence="2 3">
    <name type="scientific">Kingdonia uniflora</name>
    <dbReference type="NCBI Taxonomy" id="39325"/>
    <lineage>
        <taxon>Eukaryota</taxon>
        <taxon>Viridiplantae</taxon>
        <taxon>Streptophyta</taxon>
        <taxon>Embryophyta</taxon>
        <taxon>Tracheophyta</taxon>
        <taxon>Spermatophyta</taxon>
        <taxon>Magnoliopsida</taxon>
        <taxon>Ranunculales</taxon>
        <taxon>Circaeasteraceae</taxon>
        <taxon>Kingdonia</taxon>
    </lineage>
</organism>
<feature type="compositionally biased region" description="Polar residues" evidence="1">
    <location>
        <begin position="1"/>
        <end position="13"/>
    </location>
</feature>
<dbReference type="InterPro" id="IPR025886">
    <property type="entry name" value="PP2-like"/>
</dbReference>
<dbReference type="Proteomes" id="UP000541444">
    <property type="component" value="Unassembled WGS sequence"/>
</dbReference>
<comment type="caution">
    <text evidence="2">The sequence shown here is derived from an EMBL/GenBank/DDBJ whole genome shotgun (WGS) entry which is preliminary data.</text>
</comment>
<dbReference type="OrthoDB" id="533833at2759"/>
<accession>A0A7J7MNC8</accession>
<protein>
    <submittedName>
        <fullName evidence="2">Uncharacterized protein</fullName>
    </submittedName>
</protein>
<dbReference type="PANTHER" id="PTHR48478:SF1">
    <property type="entry name" value="LECTIN-LIKE"/>
    <property type="match status" value="1"/>
</dbReference>
<dbReference type="GO" id="GO:0030246">
    <property type="term" value="F:carbohydrate binding"/>
    <property type="evidence" value="ECO:0007669"/>
    <property type="project" value="InterPro"/>
</dbReference>
<dbReference type="InterPro" id="IPR052147">
    <property type="entry name" value="PP2-like/Lectin"/>
</dbReference>
<dbReference type="EMBL" id="JACGCM010001343">
    <property type="protein sequence ID" value="KAF6156386.1"/>
    <property type="molecule type" value="Genomic_DNA"/>
</dbReference>
<dbReference type="PANTHER" id="PTHR48478">
    <property type="entry name" value="LECTIN-LIKE"/>
    <property type="match status" value="1"/>
</dbReference>
<sequence>MGSNLSNDATQSKPVKEKTEQVMGASSSKNEILPQLKPVKKQAEEVMDVSQSKNNGVQPKFVKEQTETTSKLPQKVMGASPSNKEVAQLPKPMKQESETALKLPQNVMSASPSKKEAVQPTLVKEQTETKLKLPHNYDSIIKSIGLRRTLAKIASPCLRRTFQSLGQRTTATGAGLLSKKQQAELRNVCWLEIHGKFDISNLSPDTMYVVVFVVMLKEISYGWEVPVNVRLTVPEGKTQEHKEALISKPKDQWIELKVGEFKTSPNNSMNMGEIQFFLYEYEGGNWKRGLLIKGVVIRPKN</sequence>
<evidence type="ECO:0000256" key="1">
    <source>
        <dbReference type="SAM" id="MobiDB-lite"/>
    </source>
</evidence>
<dbReference type="AlphaFoldDB" id="A0A7J7MNC8"/>
<name>A0A7J7MNC8_9MAGN</name>
<proteinExistence type="predicted"/>
<dbReference type="Pfam" id="PF14299">
    <property type="entry name" value="PP2"/>
    <property type="match status" value="1"/>
</dbReference>
<feature type="region of interest" description="Disordered" evidence="1">
    <location>
        <begin position="1"/>
        <end position="91"/>
    </location>
</feature>
<reference evidence="2 3" key="1">
    <citation type="journal article" date="2020" name="IScience">
        <title>Genome Sequencing of the Endangered Kingdonia uniflora (Circaeasteraceae, Ranunculales) Reveals Potential Mechanisms of Evolutionary Specialization.</title>
        <authorList>
            <person name="Sun Y."/>
            <person name="Deng T."/>
            <person name="Zhang A."/>
            <person name="Moore M.J."/>
            <person name="Landis J.B."/>
            <person name="Lin N."/>
            <person name="Zhang H."/>
            <person name="Zhang X."/>
            <person name="Huang J."/>
            <person name="Zhang X."/>
            <person name="Sun H."/>
            <person name="Wang H."/>
        </authorList>
    </citation>
    <scope>NUCLEOTIDE SEQUENCE [LARGE SCALE GENOMIC DNA]</scope>
    <source>
        <strain evidence="2">TB1705</strain>
        <tissue evidence="2">Leaf</tissue>
    </source>
</reference>
<keyword evidence="3" id="KW-1185">Reference proteome</keyword>